<dbReference type="CDD" id="cd00508">
    <property type="entry name" value="MopB_CT_Fdh-Nap-like"/>
    <property type="match status" value="1"/>
</dbReference>
<organism evidence="8 9">
    <name type="scientific">Evansella caseinilytica</name>
    <dbReference type="NCBI Taxonomy" id="1503961"/>
    <lineage>
        <taxon>Bacteria</taxon>
        <taxon>Bacillati</taxon>
        <taxon>Bacillota</taxon>
        <taxon>Bacilli</taxon>
        <taxon>Bacillales</taxon>
        <taxon>Bacillaceae</taxon>
        <taxon>Evansella</taxon>
    </lineage>
</organism>
<keyword evidence="2" id="KW-0004">4Fe-4S</keyword>
<feature type="compositionally biased region" description="Polar residues" evidence="6">
    <location>
        <begin position="728"/>
        <end position="740"/>
    </location>
</feature>
<keyword evidence="5" id="KW-0411">Iron-sulfur</keyword>
<dbReference type="GO" id="GO:0003954">
    <property type="term" value="F:NADH dehydrogenase activity"/>
    <property type="evidence" value="ECO:0007669"/>
    <property type="project" value="TreeGrafter"/>
</dbReference>
<dbReference type="Gene3D" id="2.40.40.20">
    <property type="match status" value="1"/>
</dbReference>
<dbReference type="STRING" id="1503961.SAMN05421736_13125"/>
<dbReference type="AlphaFoldDB" id="A0A1H3UZX9"/>
<dbReference type="SUPFAM" id="SSF53706">
    <property type="entry name" value="Formate dehydrogenase/DMSO reductase, domains 1-3"/>
    <property type="match status" value="1"/>
</dbReference>
<dbReference type="GO" id="GO:0051539">
    <property type="term" value="F:4 iron, 4 sulfur cluster binding"/>
    <property type="evidence" value="ECO:0007669"/>
    <property type="project" value="UniProtKB-KW"/>
</dbReference>
<dbReference type="InterPro" id="IPR006655">
    <property type="entry name" value="Mopterin_OxRdtase_prok_CS"/>
</dbReference>
<keyword evidence="3" id="KW-0479">Metal-binding</keyword>
<evidence type="ECO:0000256" key="3">
    <source>
        <dbReference type="ARBA" id="ARBA00022723"/>
    </source>
</evidence>
<dbReference type="Proteomes" id="UP000198935">
    <property type="component" value="Unassembled WGS sequence"/>
</dbReference>
<proteinExistence type="predicted"/>
<dbReference type="GO" id="GO:0046872">
    <property type="term" value="F:metal ion binding"/>
    <property type="evidence" value="ECO:0007669"/>
    <property type="project" value="UniProtKB-KW"/>
</dbReference>
<dbReference type="GO" id="GO:0043546">
    <property type="term" value="F:molybdopterin cofactor binding"/>
    <property type="evidence" value="ECO:0007669"/>
    <property type="project" value="InterPro"/>
</dbReference>
<dbReference type="InterPro" id="IPR050123">
    <property type="entry name" value="Prok_molybdopt-oxidoreductase"/>
</dbReference>
<dbReference type="GO" id="GO:0016020">
    <property type="term" value="C:membrane"/>
    <property type="evidence" value="ECO:0007669"/>
    <property type="project" value="TreeGrafter"/>
</dbReference>
<dbReference type="Gene3D" id="3.40.50.740">
    <property type="match status" value="1"/>
</dbReference>
<accession>A0A1H3UZX9</accession>
<feature type="domain" description="4Fe-4S Mo/W bis-MGD-type" evidence="7">
    <location>
        <begin position="18"/>
        <end position="77"/>
    </location>
</feature>
<feature type="region of interest" description="Disordered" evidence="6">
    <location>
        <begin position="714"/>
        <end position="740"/>
    </location>
</feature>
<keyword evidence="4" id="KW-0408">Iron</keyword>
<evidence type="ECO:0000256" key="6">
    <source>
        <dbReference type="SAM" id="MobiDB-lite"/>
    </source>
</evidence>
<dbReference type="Gene3D" id="2.20.25.90">
    <property type="entry name" value="ADC-like domains"/>
    <property type="match status" value="1"/>
</dbReference>
<dbReference type="EMBL" id="FNPI01000031">
    <property type="protein sequence ID" value="SDZ67898.1"/>
    <property type="molecule type" value="Genomic_DNA"/>
</dbReference>
<dbReference type="Pfam" id="PF01568">
    <property type="entry name" value="Molydop_binding"/>
    <property type="match status" value="1"/>
</dbReference>
<dbReference type="InterPro" id="IPR009010">
    <property type="entry name" value="Asp_de-COase-like_dom_sf"/>
</dbReference>
<dbReference type="Pfam" id="PF04879">
    <property type="entry name" value="Molybdop_Fe4S4"/>
    <property type="match status" value="1"/>
</dbReference>
<evidence type="ECO:0000313" key="8">
    <source>
        <dbReference type="EMBL" id="SDZ67898.1"/>
    </source>
</evidence>
<protein>
    <submittedName>
        <fullName evidence="8">Assimilatory nitrate reductase catalytic subunit</fullName>
    </submittedName>
</protein>
<sequence>MSDFLNHFRSVQLEKAKENIMPAQCPYCSVQCSMELTEERIVTRKRYKAKPNKQDPVSQGRLCIKGANAHQHVMTDERITSPLLKIDGEFSPISWELAIEYITEQFKAIQSVYGNDAVGVYGGGSLTNEEAYLLGKFARVAIKTKHIDYNGRFCMSAAASAGNAAFGIDRGLTNSLSEIPDAECIILAGTNIAECQPTIVPYFRQAKKNGAFIIVIDPRETATAKLADLHLQGKPGMDAYIANAILKVLIDEGYTDHHFIQQQTTGFAALTEQLKQLDLHELAACSGVSAEQLQLAAKKYGEAKTGFVFTARGVEQHANGYENVRQFINLVLASGKIGKHACGYGAITGQGNGQGGREHGQKADQLPGYRSIENEEHRNYIARIWGIDEADLPRKGVSAYELMEKAEQGELSAMFIMGSNPVVSNPNAVFVEKALKKLKFLVVVDMFLSETARLADIILPSSSYLEDEGTMTNLEGRVVLRKAERKPPGEAKHDWEILCSIAQALGKPEAFAFSSAEDIFNELRLASRGGIADYYGITYDRLKEEGVFWPCPEPQHPGTPRLFGSSFAHPDGKALFYPAQQPELNEAPASDYPLLLTTGRIMDHYLSGTQTRRSPDLQKRAKEPLLEIHPDTAVEFGIEDNALLQLRSRRGSTVIRSKITDTIRRDTIFAPFHWGDLQSINRVTNPVLDPVCRMPEFKVCSVTISPLIDKQRSLPDDSVTKADEPVETNESLPQSHGSAV</sequence>
<dbReference type="SUPFAM" id="SSF50692">
    <property type="entry name" value="ADC-like"/>
    <property type="match status" value="1"/>
</dbReference>
<name>A0A1H3UZX9_9BACI</name>
<dbReference type="PANTHER" id="PTHR43105">
    <property type="entry name" value="RESPIRATORY NITRATE REDUCTASE"/>
    <property type="match status" value="1"/>
</dbReference>
<dbReference type="PANTHER" id="PTHR43105:SF10">
    <property type="entry name" value="NADH-QUINONE OXIDOREDUCTASE SUBUNIT G"/>
    <property type="match status" value="1"/>
</dbReference>
<evidence type="ECO:0000259" key="7">
    <source>
        <dbReference type="PROSITE" id="PS51669"/>
    </source>
</evidence>
<gene>
    <name evidence="8" type="ORF">SAMN05421736_13125</name>
</gene>
<evidence type="ECO:0000256" key="4">
    <source>
        <dbReference type="ARBA" id="ARBA00023004"/>
    </source>
</evidence>
<dbReference type="InterPro" id="IPR006963">
    <property type="entry name" value="Mopterin_OxRdtase_4Fe-4S_dom"/>
</dbReference>
<reference evidence="9" key="1">
    <citation type="submission" date="2016-10" db="EMBL/GenBank/DDBJ databases">
        <authorList>
            <person name="Varghese N."/>
            <person name="Submissions S."/>
        </authorList>
    </citation>
    <scope>NUCLEOTIDE SEQUENCE [LARGE SCALE GENOMIC DNA]</scope>
    <source>
        <strain evidence="9">SP</strain>
    </source>
</reference>
<evidence type="ECO:0000313" key="9">
    <source>
        <dbReference type="Proteomes" id="UP000198935"/>
    </source>
</evidence>
<keyword evidence="9" id="KW-1185">Reference proteome</keyword>
<dbReference type="InterPro" id="IPR006657">
    <property type="entry name" value="MoPterin_dinucl-bd_dom"/>
</dbReference>
<comment type="cofactor">
    <cofactor evidence="1">
        <name>Mo-bis(molybdopterin guanine dinucleotide)</name>
        <dbReference type="ChEBI" id="CHEBI:60539"/>
    </cofactor>
</comment>
<dbReference type="SMART" id="SM00926">
    <property type="entry name" value="Molybdop_Fe4S4"/>
    <property type="match status" value="1"/>
</dbReference>
<dbReference type="PROSITE" id="PS51669">
    <property type="entry name" value="4FE4S_MOW_BIS_MGD"/>
    <property type="match status" value="1"/>
</dbReference>
<dbReference type="PROSITE" id="PS00490">
    <property type="entry name" value="MOLYBDOPTERIN_PROK_2"/>
    <property type="match status" value="1"/>
</dbReference>
<dbReference type="Pfam" id="PF00384">
    <property type="entry name" value="Molybdopterin"/>
    <property type="match status" value="1"/>
</dbReference>
<feature type="compositionally biased region" description="Basic and acidic residues" evidence="6">
    <location>
        <begin position="714"/>
        <end position="724"/>
    </location>
</feature>
<dbReference type="GO" id="GO:0022904">
    <property type="term" value="P:respiratory electron transport chain"/>
    <property type="evidence" value="ECO:0007669"/>
    <property type="project" value="TreeGrafter"/>
</dbReference>
<evidence type="ECO:0000256" key="1">
    <source>
        <dbReference type="ARBA" id="ARBA00001942"/>
    </source>
</evidence>
<dbReference type="Gene3D" id="3.40.228.10">
    <property type="entry name" value="Dimethylsulfoxide Reductase, domain 2"/>
    <property type="match status" value="1"/>
</dbReference>
<evidence type="ECO:0000256" key="5">
    <source>
        <dbReference type="ARBA" id="ARBA00023014"/>
    </source>
</evidence>
<dbReference type="InterPro" id="IPR006656">
    <property type="entry name" value="Mopterin_OxRdtase"/>
</dbReference>
<dbReference type="CDD" id="cd02754">
    <property type="entry name" value="MopB_Nitrate-R-NapA-like"/>
    <property type="match status" value="1"/>
</dbReference>
<dbReference type="NCBIfam" id="NF047855">
    <property type="entry name" value="AssmNtatRedNasC"/>
    <property type="match status" value="1"/>
</dbReference>
<evidence type="ECO:0000256" key="2">
    <source>
        <dbReference type="ARBA" id="ARBA00022485"/>
    </source>
</evidence>